<dbReference type="Proteomes" id="UP000253345">
    <property type="component" value="Unassembled WGS sequence"/>
</dbReference>
<comment type="caution">
    <text evidence="3">The sequence shown here is derived from an EMBL/GenBank/DDBJ whole genome shotgun (WGS) entry which is preliminary data.</text>
</comment>
<evidence type="ECO:0000313" key="4">
    <source>
        <dbReference type="Proteomes" id="UP000253345"/>
    </source>
</evidence>
<accession>A0A368Z209</accession>
<reference evidence="3 4" key="1">
    <citation type="submission" date="2018-07" db="EMBL/GenBank/DDBJ databases">
        <title>Genomic Encyclopedia of Type Strains, Phase III (KMG-III): the genomes of soil and plant-associated and newly described type strains.</title>
        <authorList>
            <person name="Whitman W."/>
        </authorList>
    </citation>
    <scope>NUCLEOTIDE SEQUENCE [LARGE SCALE GENOMIC DNA]</scope>
    <source>
        <strain evidence="3 4">CECT 8525</strain>
    </source>
</reference>
<feature type="compositionally biased region" description="Low complexity" evidence="2">
    <location>
        <begin position="61"/>
        <end position="89"/>
    </location>
</feature>
<feature type="region of interest" description="Disordered" evidence="2">
    <location>
        <begin position="1"/>
        <end position="134"/>
    </location>
</feature>
<keyword evidence="1" id="KW-0175">Coiled coil</keyword>
<dbReference type="OrthoDB" id="7659420at2"/>
<feature type="compositionally biased region" description="Basic and acidic residues" evidence="2">
    <location>
        <begin position="97"/>
        <end position="107"/>
    </location>
</feature>
<dbReference type="RefSeq" id="WP_114348619.1">
    <property type="nucleotide sequence ID" value="NZ_QPJL01000005.1"/>
</dbReference>
<evidence type="ECO:0000313" key="3">
    <source>
        <dbReference type="EMBL" id="RCW85818.1"/>
    </source>
</evidence>
<dbReference type="AlphaFoldDB" id="A0A368Z209"/>
<gene>
    <name evidence="3" type="ORF">DFP89_10585</name>
</gene>
<organism evidence="3 4">
    <name type="scientific">Paracoccus lutimaris</name>
    <dbReference type="NCBI Taxonomy" id="1490030"/>
    <lineage>
        <taxon>Bacteria</taxon>
        <taxon>Pseudomonadati</taxon>
        <taxon>Pseudomonadota</taxon>
        <taxon>Alphaproteobacteria</taxon>
        <taxon>Rhodobacterales</taxon>
        <taxon>Paracoccaceae</taxon>
        <taxon>Paracoccus</taxon>
    </lineage>
</organism>
<name>A0A368Z209_9RHOB</name>
<proteinExistence type="predicted"/>
<protein>
    <recommendedName>
        <fullName evidence="5">Inner membrane protein</fullName>
    </recommendedName>
</protein>
<evidence type="ECO:0008006" key="5">
    <source>
        <dbReference type="Google" id="ProtNLM"/>
    </source>
</evidence>
<dbReference type="EMBL" id="QPJL01000005">
    <property type="protein sequence ID" value="RCW85818.1"/>
    <property type="molecule type" value="Genomic_DNA"/>
</dbReference>
<evidence type="ECO:0000256" key="2">
    <source>
        <dbReference type="SAM" id="MobiDB-lite"/>
    </source>
</evidence>
<feature type="coiled-coil region" evidence="1">
    <location>
        <begin position="238"/>
        <end position="360"/>
    </location>
</feature>
<feature type="compositionally biased region" description="Low complexity" evidence="2">
    <location>
        <begin position="109"/>
        <end position="134"/>
    </location>
</feature>
<feature type="compositionally biased region" description="Basic and acidic residues" evidence="2">
    <location>
        <begin position="1"/>
        <end position="18"/>
    </location>
</feature>
<evidence type="ECO:0000256" key="1">
    <source>
        <dbReference type="SAM" id="Coils"/>
    </source>
</evidence>
<sequence>MKKPETDASENKATPGKDSKKKPVSGAVIDSHPISAGDGAAAAKSEPKPLVESKLVGSGKGPEAAAPKAATGPNAAAESAAAAKSAASSVPPVTKSEPVKEAAKPEPVKPAAAPATPSAAAPSANAAPNPAPATKVETRVVEVRKAGFMPTFLGGVVAAGLGAGAAYWAIPHLPAAWQPVAPAAAPAEGQLEAARAAGAEAATAEFRTQTEAIANRAAEAGADAARQALADLQPPGDVSALTGQLAALEKTVADLAARPVVAPVVSGEGGEQMQAVLNEMTARLAAQQQRLDELASRPAGDAGSAEQLQGFVAQAEALQSQIAASAAEAEQRIAAAESQASALQDSAEAANRRAQAATAAAALRAAIETGGSRDQALTDLNAAGVAPPAVLTGDVPTLEQLRAEFPAAARAGLAAALNAAPNQGGAFGVIGDFLRVQTGARSVEPREGDDPDAVLSRADAAVKAGDIRGALAGIASLPQPAQEAMAGWTTRAQIWVDADTALATLAAGSL</sequence>
<keyword evidence="4" id="KW-1185">Reference proteome</keyword>